<proteinExistence type="predicted"/>
<feature type="compositionally biased region" description="Low complexity" evidence="1">
    <location>
        <begin position="68"/>
        <end position="78"/>
    </location>
</feature>
<comment type="caution">
    <text evidence="3">The sequence shown here is derived from an EMBL/GenBank/DDBJ whole genome shotgun (WGS) entry which is preliminary data.</text>
</comment>
<organism evidence="3 4">
    <name type="scientific">Oleiagrimonas citrea</name>
    <dbReference type="NCBI Taxonomy" id="1665687"/>
    <lineage>
        <taxon>Bacteria</taxon>
        <taxon>Pseudomonadati</taxon>
        <taxon>Pseudomonadota</taxon>
        <taxon>Gammaproteobacteria</taxon>
        <taxon>Lysobacterales</taxon>
        <taxon>Rhodanobacteraceae</taxon>
        <taxon>Oleiagrimonas</taxon>
    </lineage>
</organism>
<protein>
    <submittedName>
        <fullName evidence="3">Carbohydrate porin</fullName>
    </submittedName>
</protein>
<feature type="chain" id="PRO_5032391178" evidence="2">
    <location>
        <begin position="20"/>
        <end position="458"/>
    </location>
</feature>
<gene>
    <name evidence="3" type="ORF">HF690_03665</name>
</gene>
<dbReference type="Proteomes" id="UP000541636">
    <property type="component" value="Unassembled WGS sequence"/>
</dbReference>
<dbReference type="EMBL" id="JAAZQD010000001">
    <property type="protein sequence ID" value="NKZ38050.1"/>
    <property type="molecule type" value="Genomic_DNA"/>
</dbReference>
<keyword evidence="4" id="KW-1185">Reference proteome</keyword>
<dbReference type="Gene3D" id="2.40.160.10">
    <property type="entry name" value="Porin"/>
    <property type="match status" value="1"/>
</dbReference>
<evidence type="ECO:0000313" key="4">
    <source>
        <dbReference type="Proteomes" id="UP000541636"/>
    </source>
</evidence>
<sequence length="458" mass="50847">MNASTRACALALGIAAALAAPCAAASGTSGQGKTAKSDQQKKADMAARIEIMQKQIDMLQKQLDDMRAQQTASQQQSSDTRKKLDTLAKDNKKTKAKVAKVEKKQKNGITVGGAMRFQYSYEDYNKNNVHRTGDADFDIFRLNFRGRVDDIELQAEWRWFQYMSAVKYAWLGYDFSKNQQLQVGLTRIPFGNQPYNSHNYFFSSNYYLGLEDTYHMGVEYVYSGDPWNVQLAFFKNDGMGGIDGYVSNRSNSYSYNVVGVRSPGEGIYADPQHPAASINTAAARVAYTFKPNDDLKIELGASGLHGGLEGPSSSIGNYSAYALHMNADYKRLNVQAQASRYDYNVDGGADRLAVGAYAFYDTIAAKADSYTFNVKYHQPVQWGPVHGLDFYNDYSLITNKSGQLPSTFMNILGVGVSAGDLYTYFDFVTARNQPFIGGSMAGDGKVEHRFNINFGFYF</sequence>
<evidence type="ECO:0000256" key="1">
    <source>
        <dbReference type="SAM" id="MobiDB-lite"/>
    </source>
</evidence>
<feature type="signal peptide" evidence="2">
    <location>
        <begin position="1"/>
        <end position="19"/>
    </location>
</feature>
<dbReference type="InterPro" id="IPR023614">
    <property type="entry name" value="Porin_dom_sf"/>
</dbReference>
<name>A0A846ZKJ2_9GAMM</name>
<reference evidence="3 4" key="1">
    <citation type="journal article" date="2017" name="Int. J. Syst. Evol. Microbiol.">
        <title>Oleiagrimonas citrea sp. nov., a marine bacterium isolated from tidal flat sediment and emended description of the genus Oleiagrimonas Fang et al. 2015 and Oleiagrimonas soli.</title>
        <authorList>
            <person name="Yang S.H."/>
            <person name="Seo H.S."/>
            <person name="Seong C.N."/>
            <person name="Kwon K.K."/>
        </authorList>
    </citation>
    <scope>NUCLEOTIDE SEQUENCE [LARGE SCALE GENOMIC DNA]</scope>
    <source>
        <strain evidence="3 4">MEBiC09124</strain>
    </source>
</reference>
<feature type="compositionally biased region" description="Basic and acidic residues" evidence="1">
    <location>
        <begin position="79"/>
        <end position="89"/>
    </location>
</feature>
<evidence type="ECO:0000256" key="2">
    <source>
        <dbReference type="SAM" id="SignalP"/>
    </source>
</evidence>
<keyword evidence="2" id="KW-0732">Signal</keyword>
<dbReference type="AlphaFoldDB" id="A0A846ZKJ2"/>
<dbReference type="SUPFAM" id="SSF56935">
    <property type="entry name" value="Porins"/>
    <property type="match status" value="1"/>
</dbReference>
<feature type="region of interest" description="Disordered" evidence="1">
    <location>
        <begin position="62"/>
        <end position="89"/>
    </location>
</feature>
<evidence type="ECO:0000313" key="3">
    <source>
        <dbReference type="EMBL" id="NKZ38050.1"/>
    </source>
</evidence>
<dbReference type="RefSeq" id="WP_113065993.1">
    <property type="nucleotide sequence ID" value="NZ_JAAZQD010000001.1"/>
</dbReference>
<accession>A0A846ZKJ2</accession>